<reference evidence="2" key="1">
    <citation type="journal article" date="2020" name="Nature">
        <title>Giant virus diversity and host interactions through global metagenomics.</title>
        <authorList>
            <person name="Schulz F."/>
            <person name="Roux S."/>
            <person name="Paez-Espino D."/>
            <person name="Jungbluth S."/>
            <person name="Walsh D.A."/>
            <person name="Denef V.J."/>
            <person name="McMahon K.D."/>
            <person name="Konstantinidis K.T."/>
            <person name="Eloe-Fadrosh E.A."/>
            <person name="Kyrpides N.C."/>
            <person name="Woyke T."/>
        </authorList>
    </citation>
    <scope>NUCLEOTIDE SEQUENCE</scope>
    <source>
        <strain evidence="2">GVMAG-M-3300020182-33</strain>
    </source>
</reference>
<dbReference type="AlphaFoldDB" id="A0A6C0BZJ3"/>
<keyword evidence="1" id="KW-1133">Transmembrane helix</keyword>
<protein>
    <submittedName>
        <fullName evidence="2">Uncharacterized protein</fullName>
    </submittedName>
</protein>
<keyword evidence="1" id="KW-0472">Membrane</keyword>
<evidence type="ECO:0000256" key="1">
    <source>
        <dbReference type="SAM" id="Phobius"/>
    </source>
</evidence>
<feature type="transmembrane region" description="Helical" evidence="1">
    <location>
        <begin position="20"/>
        <end position="38"/>
    </location>
</feature>
<name>A0A6C0BZJ3_9ZZZZ</name>
<evidence type="ECO:0000313" key="2">
    <source>
        <dbReference type="EMBL" id="QHS97606.1"/>
    </source>
</evidence>
<accession>A0A6C0BZJ3</accession>
<proteinExistence type="predicted"/>
<organism evidence="2">
    <name type="scientific">viral metagenome</name>
    <dbReference type="NCBI Taxonomy" id="1070528"/>
    <lineage>
        <taxon>unclassified sequences</taxon>
        <taxon>metagenomes</taxon>
        <taxon>organismal metagenomes</taxon>
    </lineage>
</organism>
<sequence length="304" mass="33836">MISASNNATSEQESTRPGVVIASVLFSIVLVLFVCRTLQHKLLQRLPKKVRGESPVGRIALALVGTIPTDTVYKCRLTEWMKSARWPTLIVCYGATTTAMSQRVTSVPFWPLRLLSSSTCDLAVVIPWDIDLGEGWDEKLHGFMPRARDVCYSFYVPGSQRLYHRKRAFSDCSPPPQLIVPSQKVSLRIPDFRCVVAKPHSIASYAENWFPSFFAGLLVYPLRTQTPAFSLQSSAFALDPLPGTGVSEDVTLTTEDASTLLALGISEKQRYTAPLHGDIWDVLLLKPPVYIRLPSNRKTLNKIT</sequence>
<dbReference type="EMBL" id="MN739300">
    <property type="protein sequence ID" value="QHS97606.1"/>
    <property type="molecule type" value="Genomic_DNA"/>
</dbReference>
<keyword evidence="1" id="KW-0812">Transmembrane</keyword>